<proteinExistence type="predicted"/>
<feature type="compositionally biased region" description="Low complexity" evidence="1">
    <location>
        <begin position="19"/>
        <end position="31"/>
    </location>
</feature>
<reference evidence="2 3" key="1">
    <citation type="submission" date="2024-10" db="EMBL/GenBank/DDBJ databases">
        <title>Updated reference genomes for cyclostephanoid diatoms.</title>
        <authorList>
            <person name="Roberts W.R."/>
            <person name="Alverson A.J."/>
        </authorList>
    </citation>
    <scope>NUCLEOTIDE SEQUENCE [LARGE SCALE GENOMIC DNA]</scope>
    <source>
        <strain evidence="2 3">AJA276-08</strain>
    </source>
</reference>
<gene>
    <name evidence="2" type="ORF">ACHAW5_004506</name>
</gene>
<evidence type="ECO:0000313" key="3">
    <source>
        <dbReference type="Proteomes" id="UP001530315"/>
    </source>
</evidence>
<sequence>MSSLGKAAGSAAARGIERCAATTSSPARATTVMGGNAAAQRSPFTSDSKDDGDNDKVAPDDHNLGVWPPNQTTVIFQRMQVKCPDVIKAYARCVIDKQNNGALIRGACDEQFRAVIDCFRSVR</sequence>
<feature type="region of interest" description="Disordered" evidence="1">
    <location>
        <begin position="19"/>
        <end position="65"/>
    </location>
</feature>
<evidence type="ECO:0000313" key="2">
    <source>
        <dbReference type="EMBL" id="KAL3771297.1"/>
    </source>
</evidence>
<dbReference type="EMBL" id="JALLAZ020001607">
    <property type="protein sequence ID" value="KAL3771297.1"/>
    <property type="molecule type" value="Genomic_DNA"/>
</dbReference>
<organism evidence="2 3">
    <name type="scientific">Stephanodiscus triporus</name>
    <dbReference type="NCBI Taxonomy" id="2934178"/>
    <lineage>
        <taxon>Eukaryota</taxon>
        <taxon>Sar</taxon>
        <taxon>Stramenopiles</taxon>
        <taxon>Ochrophyta</taxon>
        <taxon>Bacillariophyta</taxon>
        <taxon>Coscinodiscophyceae</taxon>
        <taxon>Thalassiosirophycidae</taxon>
        <taxon>Stephanodiscales</taxon>
        <taxon>Stephanodiscaceae</taxon>
        <taxon>Stephanodiscus</taxon>
    </lineage>
</organism>
<protein>
    <recommendedName>
        <fullName evidence="4">COX assembly mitochondrial protein</fullName>
    </recommendedName>
</protein>
<evidence type="ECO:0008006" key="4">
    <source>
        <dbReference type="Google" id="ProtNLM"/>
    </source>
</evidence>
<name>A0ABD3N5L1_9STRA</name>
<dbReference type="PROSITE" id="PS51808">
    <property type="entry name" value="CHCH"/>
    <property type="match status" value="1"/>
</dbReference>
<feature type="compositionally biased region" description="Basic and acidic residues" evidence="1">
    <location>
        <begin position="47"/>
        <end position="63"/>
    </location>
</feature>
<evidence type="ECO:0000256" key="1">
    <source>
        <dbReference type="SAM" id="MobiDB-lite"/>
    </source>
</evidence>
<comment type="caution">
    <text evidence="2">The sequence shown here is derived from an EMBL/GenBank/DDBJ whole genome shotgun (WGS) entry which is preliminary data.</text>
</comment>
<keyword evidence="3" id="KW-1185">Reference proteome</keyword>
<accession>A0ABD3N5L1</accession>
<dbReference type="AlphaFoldDB" id="A0ABD3N5L1"/>
<dbReference type="Proteomes" id="UP001530315">
    <property type="component" value="Unassembled WGS sequence"/>
</dbReference>